<evidence type="ECO:0000313" key="4">
    <source>
        <dbReference type="Proteomes" id="UP001155604"/>
    </source>
</evidence>
<reference evidence="3" key="1">
    <citation type="journal article" date="2023" name="Int. J. Syst. Evol. Microbiol.">
        <title>&lt;i&gt;Shewanella septentrionalis&lt;/i&gt; sp. nov. and &lt;i&gt;Shewanella holmiensis&lt;/i&gt; sp. nov., isolated from Baltic Sea water and sediments.</title>
        <authorList>
            <person name="Martin-Rodriguez A.J."/>
            <person name="Thorell K."/>
            <person name="Joffre E."/>
            <person name="Jensie-Markopoulos S."/>
            <person name="Moore E.R.B."/>
            <person name="Sjoling A."/>
        </authorList>
    </citation>
    <scope>NUCLEOTIDE SEQUENCE</scope>
    <source>
        <strain evidence="3">SP1W3</strain>
    </source>
</reference>
<dbReference type="RefSeq" id="WP_261273802.1">
    <property type="nucleotide sequence ID" value="NZ_JAMTCC010000048.1"/>
</dbReference>
<name>A0A9X2WYH4_9GAMM</name>
<gene>
    <name evidence="3" type="ORF">NE536_19990</name>
</gene>
<feature type="region of interest" description="Disordered" evidence="1">
    <location>
        <begin position="18"/>
        <end position="38"/>
    </location>
</feature>
<comment type="caution">
    <text evidence="3">The sequence shown here is derived from an EMBL/GenBank/DDBJ whole genome shotgun (WGS) entry which is preliminary data.</text>
</comment>
<dbReference type="PROSITE" id="PS51257">
    <property type="entry name" value="PROKAR_LIPOPROTEIN"/>
    <property type="match status" value="1"/>
</dbReference>
<dbReference type="AlphaFoldDB" id="A0A9X2WYH4"/>
<protein>
    <recommendedName>
        <fullName evidence="5">Lipoprotein</fullName>
    </recommendedName>
</protein>
<dbReference type="EMBL" id="JAMTCC010000048">
    <property type="protein sequence ID" value="MCT7947636.1"/>
    <property type="molecule type" value="Genomic_DNA"/>
</dbReference>
<evidence type="ECO:0008006" key="5">
    <source>
        <dbReference type="Google" id="ProtNLM"/>
    </source>
</evidence>
<keyword evidence="2" id="KW-0732">Signal</keyword>
<dbReference type="Proteomes" id="UP001155604">
    <property type="component" value="Unassembled WGS sequence"/>
</dbReference>
<accession>A0A9X2WYH4</accession>
<evidence type="ECO:0000256" key="1">
    <source>
        <dbReference type="SAM" id="MobiDB-lite"/>
    </source>
</evidence>
<feature type="signal peptide" evidence="2">
    <location>
        <begin position="1"/>
        <end position="17"/>
    </location>
</feature>
<sequence length="333" mass="35843">MLRCVLLVAALSSVLMGCGGSSTDSSTKPKPDENGGTKAKSRYAEGIYLLSLAQDEGDFIRGNDGYSQYVGVGFALDLYPSQQELQASVKQVGKTTADWYNINAKANQLSAFDNNIKVNFCSRDGLGKCTIEQSSIERGDTWLTPLSNAHRAQLQANQFADNIEPLFTDKGFAMRVNDNPQLSALLIQVKARPLTAALMTSLLPSQWETPSAYGSPLDYDMYKFTRDGSAPVQLTASMTDAQGNPQCIAVGAVSAKQGLIMHFDLKINDSESVPCQQYLQQQGASAELVRAIISNQTIKIGFIEDAKGEDIMAINHLAGAHPVGGAGLLTKQH</sequence>
<proteinExistence type="predicted"/>
<evidence type="ECO:0000256" key="2">
    <source>
        <dbReference type="SAM" id="SignalP"/>
    </source>
</evidence>
<evidence type="ECO:0000313" key="3">
    <source>
        <dbReference type="EMBL" id="MCT7947636.1"/>
    </source>
</evidence>
<keyword evidence="4" id="KW-1185">Reference proteome</keyword>
<organism evidence="3 4">
    <name type="scientific">Shewanella septentrionalis</name>
    <dbReference type="NCBI Taxonomy" id="2952223"/>
    <lineage>
        <taxon>Bacteria</taxon>
        <taxon>Pseudomonadati</taxon>
        <taxon>Pseudomonadota</taxon>
        <taxon>Gammaproteobacteria</taxon>
        <taxon>Alteromonadales</taxon>
        <taxon>Shewanellaceae</taxon>
        <taxon>Shewanella</taxon>
    </lineage>
</organism>
<feature type="chain" id="PRO_5040972323" description="Lipoprotein" evidence="2">
    <location>
        <begin position="18"/>
        <end position="333"/>
    </location>
</feature>